<dbReference type="SMART" id="SM00490">
    <property type="entry name" value="HELICc"/>
    <property type="match status" value="1"/>
</dbReference>
<dbReference type="GO" id="GO:0003678">
    <property type="term" value="F:DNA helicase activity"/>
    <property type="evidence" value="ECO:0007669"/>
    <property type="project" value="UniProtKB-EC"/>
</dbReference>
<feature type="domain" description="Helicase ATP-binding" evidence="7">
    <location>
        <begin position="24"/>
        <end position="191"/>
    </location>
</feature>
<dbReference type="EMBL" id="JBHRSA010000004">
    <property type="protein sequence ID" value="MFC3038954.1"/>
    <property type="molecule type" value="Genomic_DNA"/>
</dbReference>
<dbReference type="InterPro" id="IPR011545">
    <property type="entry name" value="DEAD/DEAH_box_helicase_dom"/>
</dbReference>
<dbReference type="Gene3D" id="1.10.10.10">
    <property type="entry name" value="Winged helix-like DNA-binding domain superfamily/Winged helix DNA-binding domain"/>
    <property type="match status" value="1"/>
</dbReference>
<evidence type="ECO:0000259" key="8">
    <source>
        <dbReference type="PROSITE" id="PS51194"/>
    </source>
</evidence>
<dbReference type="PANTHER" id="PTHR13710:SF84">
    <property type="entry name" value="ATP-DEPENDENT DNA HELICASE RECS-RELATED"/>
    <property type="match status" value="1"/>
</dbReference>
<dbReference type="CDD" id="cd17920">
    <property type="entry name" value="DEXHc_RecQ"/>
    <property type="match status" value="1"/>
</dbReference>
<dbReference type="InterPro" id="IPR001650">
    <property type="entry name" value="Helicase_C-like"/>
</dbReference>
<protein>
    <recommendedName>
        <fullName evidence="5">ATP-dependent DNA helicase RecQ</fullName>
    </recommendedName>
    <alternativeName>
        <fullName evidence="6">DNA 3'-5' helicase RecQ</fullName>
    </alternativeName>
</protein>
<keyword evidence="2 9" id="KW-0378">Hydrolase</keyword>
<dbReference type="InterPro" id="IPR027417">
    <property type="entry name" value="P-loop_NTPase"/>
</dbReference>
<dbReference type="InterPro" id="IPR014001">
    <property type="entry name" value="Helicase_ATP-bd"/>
</dbReference>
<dbReference type="InterPro" id="IPR004589">
    <property type="entry name" value="DNA_helicase_ATP-dep_RecQ"/>
</dbReference>
<dbReference type="NCBIfam" id="TIGR00614">
    <property type="entry name" value="recQ_fam"/>
    <property type="match status" value="1"/>
</dbReference>
<name>A0ABV7CRR0_9BACI</name>
<comment type="caution">
    <text evidence="9">The sequence shown here is derived from an EMBL/GenBank/DDBJ whole genome shotgun (WGS) entry which is preliminary data.</text>
</comment>
<dbReference type="PROSITE" id="PS51192">
    <property type="entry name" value="HELICASE_ATP_BIND_1"/>
    <property type="match status" value="1"/>
</dbReference>
<evidence type="ECO:0000256" key="6">
    <source>
        <dbReference type="ARBA" id="ARBA00044550"/>
    </source>
</evidence>
<accession>A0ABV7CRR0</accession>
<evidence type="ECO:0000313" key="9">
    <source>
        <dbReference type="EMBL" id="MFC3038954.1"/>
    </source>
</evidence>
<sequence>MELEDSLKHHFGYDTFRRGQKEIIHDVLAGNDVLGILPTGSGKSICYQLPAKLMGGTTIVVSPLISLMVDQVKQLKAMRFKEVVALNSFMNPVERRNVYQQLPHYKLIYLSPELLQYKEVLDRLRKLDINLFVIDEAHCISQWGHEFRPDYLKLGDIIEELDNPPVLALSATATPQVQQDILSSLKKTGVHKHIYPMDRDNIAFCIETVKDDKEKQVYISQLLKKFRVPALIYFSSRKTAEETAKSLAGHLDGREIAFYHGGMEQSDRISIQQQFMNGQLDVICCTSAFGMGINKANIRLVIHYHMPGQIESFIQEVGRAGRDGKSSVSVLLYGENDLFLPKMIAEKELPSTEELNKAANILTNLYLSDQSLPEEEVELENLFQLTESQWRFLRYQLEKHGIIKGNQIFYEEDDFSTAFRFIDAHRRERKTLKDEKLTEMLYWVHTKDCLRKHLYKSFQPSYSEAVYHCCNNCDFSFSDWKPEVNRVEINNHTSWQDRLKTLLLAGQNETK</sequence>
<dbReference type="GO" id="GO:0016787">
    <property type="term" value="F:hydrolase activity"/>
    <property type="evidence" value="ECO:0007669"/>
    <property type="project" value="UniProtKB-KW"/>
</dbReference>
<dbReference type="InterPro" id="IPR032284">
    <property type="entry name" value="RecQ_Zn-bd"/>
</dbReference>
<evidence type="ECO:0000256" key="5">
    <source>
        <dbReference type="ARBA" id="ARBA00044535"/>
    </source>
</evidence>
<dbReference type="Gene3D" id="3.40.50.300">
    <property type="entry name" value="P-loop containing nucleotide triphosphate hydrolases"/>
    <property type="match status" value="2"/>
</dbReference>
<keyword evidence="3 9" id="KW-0347">Helicase</keyword>
<evidence type="ECO:0000313" key="10">
    <source>
        <dbReference type="Proteomes" id="UP001595279"/>
    </source>
</evidence>
<evidence type="ECO:0000259" key="7">
    <source>
        <dbReference type="PROSITE" id="PS51192"/>
    </source>
</evidence>
<dbReference type="Pfam" id="PF00270">
    <property type="entry name" value="DEAD"/>
    <property type="match status" value="1"/>
</dbReference>
<feature type="domain" description="Helicase C-terminal" evidence="8">
    <location>
        <begin position="218"/>
        <end position="380"/>
    </location>
</feature>
<dbReference type="InterPro" id="IPR036388">
    <property type="entry name" value="WH-like_DNA-bd_sf"/>
</dbReference>
<evidence type="ECO:0000256" key="1">
    <source>
        <dbReference type="ARBA" id="ARBA00022741"/>
    </source>
</evidence>
<dbReference type="PANTHER" id="PTHR13710">
    <property type="entry name" value="DNA HELICASE RECQ FAMILY MEMBER"/>
    <property type="match status" value="1"/>
</dbReference>
<dbReference type="SUPFAM" id="SSF52540">
    <property type="entry name" value="P-loop containing nucleoside triphosphate hydrolases"/>
    <property type="match status" value="1"/>
</dbReference>
<reference evidence="10" key="1">
    <citation type="journal article" date="2019" name="Int. J. Syst. Evol. Microbiol.">
        <title>The Global Catalogue of Microorganisms (GCM) 10K type strain sequencing project: providing services to taxonomists for standard genome sequencing and annotation.</title>
        <authorList>
            <consortium name="The Broad Institute Genomics Platform"/>
            <consortium name="The Broad Institute Genome Sequencing Center for Infectious Disease"/>
            <person name="Wu L."/>
            <person name="Ma J."/>
        </authorList>
    </citation>
    <scope>NUCLEOTIDE SEQUENCE [LARGE SCALE GENOMIC DNA]</scope>
    <source>
        <strain evidence="10">KCTC 13128</strain>
    </source>
</reference>
<organism evidence="9 10">
    <name type="scientific">Virgibacillus xinjiangensis</name>
    <dbReference type="NCBI Taxonomy" id="393090"/>
    <lineage>
        <taxon>Bacteria</taxon>
        <taxon>Bacillati</taxon>
        <taxon>Bacillota</taxon>
        <taxon>Bacilli</taxon>
        <taxon>Bacillales</taxon>
        <taxon>Bacillaceae</taxon>
        <taxon>Virgibacillus</taxon>
    </lineage>
</organism>
<dbReference type="Proteomes" id="UP001595279">
    <property type="component" value="Unassembled WGS sequence"/>
</dbReference>
<keyword evidence="4" id="KW-0067">ATP-binding</keyword>
<dbReference type="PROSITE" id="PS51194">
    <property type="entry name" value="HELICASE_CTER"/>
    <property type="match status" value="1"/>
</dbReference>
<evidence type="ECO:0000256" key="3">
    <source>
        <dbReference type="ARBA" id="ARBA00022806"/>
    </source>
</evidence>
<keyword evidence="10" id="KW-1185">Reference proteome</keyword>
<dbReference type="SMART" id="SM00487">
    <property type="entry name" value="DEXDc"/>
    <property type="match status" value="1"/>
</dbReference>
<dbReference type="RefSeq" id="WP_390267421.1">
    <property type="nucleotide sequence ID" value="NZ_JBHRSA010000004.1"/>
</dbReference>
<keyword evidence="1" id="KW-0547">Nucleotide-binding</keyword>
<dbReference type="Pfam" id="PF16124">
    <property type="entry name" value="RecQ_Zn_bind"/>
    <property type="match status" value="1"/>
</dbReference>
<evidence type="ECO:0000256" key="2">
    <source>
        <dbReference type="ARBA" id="ARBA00022801"/>
    </source>
</evidence>
<dbReference type="Pfam" id="PF00271">
    <property type="entry name" value="Helicase_C"/>
    <property type="match status" value="1"/>
</dbReference>
<gene>
    <name evidence="9" type="ORF">ACFOGI_01640</name>
</gene>
<evidence type="ECO:0000256" key="4">
    <source>
        <dbReference type="ARBA" id="ARBA00022840"/>
    </source>
</evidence>
<proteinExistence type="predicted"/>